<dbReference type="Proteomes" id="UP000559256">
    <property type="component" value="Unassembled WGS sequence"/>
</dbReference>
<dbReference type="PRINTS" id="PR00899">
    <property type="entry name" value="GPCRSTE3"/>
</dbReference>
<dbReference type="GO" id="GO:0004934">
    <property type="term" value="F:mating-type alpha-factor pheromone receptor activity"/>
    <property type="evidence" value="ECO:0007669"/>
    <property type="project" value="InterPro"/>
</dbReference>
<proteinExistence type="inferred from homology"/>
<gene>
    <name evidence="11" type="ORF">D9758_012401</name>
</gene>
<evidence type="ECO:0000256" key="3">
    <source>
        <dbReference type="ARBA" id="ARBA00022507"/>
    </source>
</evidence>
<evidence type="ECO:0000256" key="6">
    <source>
        <dbReference type="ARBA" id="ARBA00023040"/>
    </source>
</evidence>
<keyword evidence="8" id="KW-0675">Receptor</keyword>
<dbReference type="OrthoDB" id="2874149at2759"/>
<feature type="transmembrane region" description="Helical" evidence="10">
    <location>
        <begin position="37"/>
        <end position="57"/>
    </location>
</feature>
<keyword evidence="7 10" id="KW-0472">Membrane</keyword>
<dbReference type="PRINTS" id="PR00901">
    <property type="entry name" value="PHEROMONEBAR"/>
</dbReference>
<dbReference type="CDD" id="cd14966">
    <property type="entry name" value="7tmD_STE3"/>
    <property type="match status" value="1"/>
</dbReference>
<evidence type="ECO:0000256" key="8">
    <source>
        <dbReference type="ARBA" id="ARBA00023170"/>
    </source>
</evidence>
<comment type="subcellular location">
    <subcellularLocation>
        <location evidence="1">Membrane</location>
        <topology evidence="1">Multi-pass membrane protein</topology>
    </subcellularLocation>
</comment>
<dbReference type="EMBL" id="JAACJM010000059">
    <property type="protein sequence ID" value="KAF5354498.1"/>
    <property type="molecule type" value="Genomic_DNA"/>
</dbReference>
<keyword evidence="6" id="KW-0297">G-protein coupled receptor</keyword>
<evidence type="ECO:0000313" key="12">
    <source>
        <dbReference type="Proteomes" id="UP000559256"/>
    </source>
</evidence>
<feature type="transmembrane region" description="Helical" evidence="10">
    <location>
        <begin position="153"/>
        <end position="182"/>
    </location>
</feature>
<reference evidence="11 12" key="1">
    <citation type="journal article" date="2020" name="ISME J.">
        <title>Uncovering the hidden diversity of litter-decomposition mechanisms in mushroom-forming fungi.</title>
        <authorList>
            <person name="Floudas D."/>
            <person name="Bentzer J."/>
            <person name="Ahren D."/>
            <person name="Johansson T."/>
            <person name="Persson P."/>
            <person name="Tunlid A."/>
        </authorList>
    </citation>
    <scope>NUCLEOTIDE SEQUENCE [LARGE SCALE GENOMIC DNA]</scope>
    <source>
        <strain evidence="11 12">CBS 291.85</strain>
    </source>
</reference>
<feature type="transmembrane region" description="Helical" evidence="10">
    <location>
        <begin position="203"/>
        <end position="226"/>
    </location>
</feature>
<keyword evidence="12" id="KW-1185">Reference proteome</keyword>
<dbReference type="AlphaFoldDB" id="A0A8H5D774"/>
<feature type="transmembrane region" description="Helical" evidence="10">
    <location>
        <begin position="110"/>
        <end position="131"/>
    </location>
</feature>
<dbReference type="GO" id="GO:0000750">
    <property type="term" value="P:pheromone-dependent signal transduction involved in conjugation with cellular fusion"/>
    <property type="evidence" value="ECO:0007669"/>
    <property type="project" value="TreeGrafter"/>
</dbReference>
<evidence type="ECO:0000313" key="11">
    <source>
        <dbReference type="EMBL" id="KAF5354498.1"/>
    </source>
</evidence>
<accession>A0A8H5D774</accession>
<evidence type="ECO:0000256" key="5">
    <source>
        <dbReference type="ARBA" id="ARBA00022989"/>
    </source>
</evidence>
<feature type="transmembrane region" description="Helical" evidence="10">
    <location>
        <begin position="270"/>
        <end position="288"/>
    </location>
</feature>
<dbReference type="Pfam" id="PF02076">
    <property type="entry name" value="STE3"/>
    <property type="match status" value="1"/>
</dbReference>
<keyword evidence="4 10" id="KW-0812">Transmembrane</keyword>
<dbReference type="InterPro" id="IPR001499">
    <property type="entry name" value="GPCR_STE3"/>
</dbReference>
<dbReference type="InterPro" id="IPR000481">
    <property type="entry name" value="GPCR_Pheromne_B_alpha_rcpt"/>
</dbReference>
<keyword evidence="3" id="KW-0589">Pheromone response</keyword>
<comment type="similarity">
    <text evidence="2">Belongs to the G-protein coupled receptor 4 family.</text>
</comment>
<evidence type="ECO:0008006" key="13">
    <source>
        <dbReference type="Google" id="ProtNLM"/>
    </source>
</evidence>
<evidence type="ECO:0000256" key="4">
    <source>
        <dbReference type="ARBA" id="ARBA00022692"/>
    </source>
</evidence>
<sequence length="471" mass="52050">MSYPNQVYSAFTFIGFFLCMIPLPWHLEAWNTGTCLYMIWTGLACLNLGINSVVWNNDAINRAPVWCDISTRFFLGSSVAIPAASLCINRRLYHISTANNVTTRAEKRRTIMVDLAIGLGIPILEMILQYIPQGHRFNIFQEIGCYPFTYNTWVAYVLVSTWPIAIGLVSISYCIRSIIAFNKRRTQFKQLLSKNSNLSSNRFWRLMCLAATEVLLTIPLGAYAIYLNTTSFPIQPWISFADTHFGFSRVDSIPSLLWRSDKRLETPLEITRWSPVICAIIFFGYFGLADEARKNYRAFYGTVTKKLGISTVGSESKLGSIGSRSFGFSSSGNSSRVPVIVTKETSRKRDSLDSFTNFSTSDGGDRLSYNEKTFNGEISLGGLCPNDVGGALADAKEYSSPISESGSSIIESPRDTDALCLPKPAITKDTIEVSSIRYLSMVSIPSPSLAVGSVPKHPIDAPCSPSGDSLV</sequence>
<dbReference type="PANTHER" id="PTHR28097">
    <property type="entry name" value="PHEROMONE A FACTOR RECEPTOR"/>
    <property type="match status" value="1"/>
</dbReference>
<comment type="caution">
    <text evidence="11">The sequence shown here is derived from an EMBL/GenBank/DDBJ whole genome shotgun (WGS) entry which is preliminary data.</text>
</comment>
<organism evidence="11 12">
    <name type="scientific">Tetrapyrgos nigripes</name>
    <dbReference type="NCBI Taxonomy" id="182062"/>
    <lineage>
        <taxon>Eukaryota</taxon>
        <taxon>Fungi</taxon>
        <taxon>Dikarya</taxon>
        <taxon>Basidiomycota</taxon>
        <taxon>Agaricomycotina</taxon>
        <taxon>Agaricomycetes</taxon>
        <taxon>Agaricomycetidae</taxon>
        <taxon>Agaricales</taxon>
        <taxon>Marasmiineae</taxon>
        <taxon>Marasmiaceae</taxon>
        <taxon>Tetrapyrgos</taxon>
    </lineage>
</organism>
<evidence type="ECO:0000256" key="7">
    <source>
        <dbReference type="ARBA" id="ARBA00023136"/>
    </source>
</evidence>
<evidence type="ECO:0000256" key="9">
    <source>
        <dbReference type="ARBA" id="ARBA00023224"/>
    </source>
</evidence>
<keyword evidence="9" id="KW-0807">Transducer</keyword>
<feature type="transmembrane region" description="Helical" evidence="10">
    <location>
        <begin position="6"/>
        <end position="25"/>
    </location>
</feature>
<evidence type="ECO:0000256" key="1">
    <source>
        <dbReference type="ARBA" id="ARBA00004141"/>
    </source>
</evidence>
<dbReference type="PANTHER" id="PTHR28097:SF1">
    <property type="entry name" value="PHEROMONE A FACTOR RECEPTOR"/>
    <property type="match status" value="1"/>
</dbReference>
<name>A0A8H5D774_9AGAR</name>
<evidence type="ECO:0000256" key="10">
    <source>
        <dbReference type="SAM" id="Phobius"/>
    </source>
</evidence>
<dbReference type="GO" id="GO:0005886">
    <property type="term" value="C:plasma membrane"/>
    <property type="evidence" value="ECO:0007669"/>
    <property type="project" value="TreeGrafter"/>
</dbReference>
<protein>
    <recommendedName>
        <fullName evidence="13">Pheromone receptor</fullName>
    </recommendedName>
</protein>
<evidence type="ECO:0000256" key="2">
    <source>
        <dbReference type="ARBA" id="ARBA00011085"/>
    </source>
</evidence>
<keyword evidence="5 10" id="KW-1133">Transmembrane helix</keyword>